<keyword evidence="2" id="KW-1185">Reference proteome</keyword>
<protein>
    <recommendedName>
        <fullName evidence="3">Phosphoribosyl-ATP pyrophosphohydrolase</fullName>
    </recommendedName>
</protein>
<dbReference type="EMBL" id="BMQN01000001">
    <property type="protein sequence ID" value="GGR81131.1"/>
    <property type="molecule type" value="Genomic_DNA"/>
</dbReference>
<proteinExistence type="predicted"/>
<dbReference type="Proteomes" id="UP000644548">
    <property type="component" value="Unassembled WGS sequence"/>
</dbReference>
<organism evidence="1 2">
    <name type="scientific">Deinococcus sedimenti</name>
    <dbReference type="NCBI Taxonomy" id="1867090"/>
    <lineage>
        <taxon>Bacteria</taxon>
        <taxon>Thermotogati</taxon>
        <taxon>Deinococcota</taxon>
        <taxon>Deinococci</taxon>
        <taxon>Deinococcales</taxon>
        <taxon>Deinococcaceae</taxon>
        <taxon>Deinococcus</taxon>
    </lineage>
</organism>
<accession>A0ABQ2S244</accession>
<dbReference type="CDD" id="cd11532">
    <property type="entry name" value="NTP-PPase_COG4997"/>
    <property type="match status" value="1"/>
</dbReference>
<evidence type="ECO:0000313" key="2">
    <source>
        <dbReference type="Proteomes" id="UP000644548"/>
    </source>
</evidence>
<sequence>MLSRYHAAPSASVPWVPTATLPGMAKLVRDRIPELFGGTARLLNEEEYRAALRAKLEEEVTEYLDSGEPEELADVLEVLRALAALHDLTPEDLEALRRAKADARGGFTGRVWWTPT</sequence>
<gene>
    <name evidence="1" type="ORF">GCM10008960_05050</name>
</gene>
<comment type="caution">
    <text evidence="1">The sequence shown here is derived from an EMBL/GenBank/DDBJ whole genome shotgun (WGS) entry which is preliminary data.</text>
</comment>
<dbReference type="InterPro" id="IPR038735">
    <property type="entry name" value="MSMEG_1276-like_NTP-PPase_dom"/>
</dbReference>
<evidence type="ECO:0008006" key="3">
    <source>
        <dbReference type="Google" id="ProtNLM"/>
    </source>
</evidence>
<reference evidence="2" key="1">
    <citation type="journal article" date="2019" name="Int. J. Syst. Evol. Microbiol.">
        <title>The Global Catalogue of Microorganisms (GCM) 10K type strain sequencing project: providing services to taxonomists for standard genome sequencing and annotation.</title>
        <authorList>
            <consortium name="The Broad Institute Genomics Platform"/>
            <consortium name="The Broad Institute Genome Sequencing Center for Infectious Disease"/>
            <person name="Wu L."/>
            <person name="Ma J."/>
        </authorList>
    </citation>
    <scope>NUCLEOTIDE SEQUENCE [LARGE SCALE GENOMIC DNA]</scope>
    <source>
        <strain evidence="2">JCM 31405</strain>
    </source>
</reference>
<evidence type="ECO:0000313" key="1">
    <source>
        <dbReference type="EMBL" id="GGR81131.1"/>
    </source>
</evidence>
<dbReference type="SUPFAM" id="SSF101386">
    <property type="entry name" value="all-alpha NTP pyrophosphatases"/>
    <property type="match status" value="1"/>
</dbReference>
<name>A0ABQ2S244_9DEIO</name>